<sequence>MREAGNHGGSIGGTSSTDAQPEMLPRVSPGLTCLTAVRLAAVALGSVFPAMLRLAGRDGNSSPAATAAGQTRGARCMLDVIG</sequence>
<proteinExistence type="predicted"/>
<reference evidence="3" key="1">
    <citation type="submission" date="2023-07" db="EMBL/GenBank/DDBJ databases">
        <title>Whole genome shotgun sequence of Streptomyces achromogenes subsp. rubradiris NBRC 14000.</title>
        <authorList>
            <person name="Komaki H."/>
            <person name="Tamura T."/>
        </authorList>
    </citation>
    <scope>NUCLEOTIDE SEQUENCE [LARGE SCALE GENOMIC DNA]</scope>
    <source>
        <strain evidence="3">NBRC 14000</strain>
    </source>
</reference>
<name>A0ABQ3R959_STRRR</name>
<protein>
    <submittedName>
        <fullName evidence="2">Uncharacterized protein</fullName>
    </submittedName>
</protein>
<accession>A0ABQ3R959</accession>
<dbReference type="Proteomes" id="UP000646738">
    <property type="component" value="Unassembled WGS sequence"/>
</dbReference>
<organism evidence="2 3">
    <name type="scientific">Streptomyces rubradiris</name>
    <name type="common">Streptomyces achromogenes subsp. rubradiris</name>
    <dbReference type="NCBI Taxonomy" id="285531"/>
    <lineage>
        <taxon>Bacteria</taxon>
        <taxon>Bacillati</taxon>
        <taxon>Actinomycetota</taxon>
        <taxon>Actinomycetes</taxon>
        <taxon>Kitasatosporales</taxon>
        <taxon>Streptomycetaceae</taxon>
        <taxon>Streptomyces</taxon>
    </lineage>
</organism>
<comment type="caution">
    <text evidence="2">The sequence shown here is derived from an EMBL/GenBank/DDBJ whole genome shotgun (WGS) entry which is preliminary data.</text>
</comment>
<evidence type="ECO:0000313" key="3">
    <source>
        <dbReference type="Proteomes" id="UP000646738"/>
    </source>
</evidence>
<feature type="region of interest" description="Disordered" evidence="1">
    <location>
        <begin position="1"/>
        <end position="25"/>
    </location>
</feature>
<evidence type="ECO:0000256" key="1">
    <source>
        <dbReference type="SAM" id="MobiDB-lite"/>
    </source>
</evidence>
<keyword evidence="3" id="KW-1185">Reference proteome</keyword>
<gene>
    <name evidence="2" type="ORF">Srubr_22450</name>
</gene>
<evidence type="ECO:0000313" key="2">
    <source>
        <dbReference type="EMBL" id="GHI52399.1"/>
    </source>
</evidence>
<feature type="compositionally biased region" description="Gly residues" evidence="1">
    <location>
        <begin position="1"/>
        <end position="12"/>
    </location>
</feature>
<dbReference type="EMBL" id="BNEA01000007">
    <property type="protein sequence ID" value="GHI52399.1"/>
    <property type="molecule type" value="Genomic_DNA"/>
</dbReference>